<dbReference type="STRING" id="381666.H16_A1772"/>
<keyword evidence="3" id="KW-0520">NAD</keyword>
<dbReference type="PANTHER" id="PTHR42986:SF1">
    <property type="entry name" value="BENZALDEHYDE DEHYDROGENASE YFMT"/>
    <property type="match status" value="1"/>
</dbReference>
<evidence type="ECO:0000256" key="1">
    <source>
        <dbReference type="ARBA" id="ARBA00009986"/>
    </source>
</evidence>
<evidence type="ECO:0000259" key="4">
    <source>
        <dbReference type="Pfam" id="PF00171"/>
    </source>
</evidence>
<keyword evidence="2 5" id="KW-0560">Oxidoreductase</keyword>
<feature type="domain" description="Aldehyde dehydrogenase" evidence="4">
    <location>
        <begin position="32"/>
        <end position="347"/>
    </location>
</feature>
<name>Q0KAT6_CUPNH</name>
<dbReference type="HOGENOM" id="CLU_005391_1_0_4"/>
<dbReference type="AlphaFoldDB" id="Q0KAT6"/>
<evidence type="ECO:0000313" key="5">
    <source>
        <dbReference type="EMBL" id="CAJ92885.1"/>
    </source>
</evidence>
<dbReference type="KEGG" id="reh:H16_A1772"/>
<dbReference type="InterPro" id="IPR016162">
    <property type="entry name" value="Ald_DH_N"/>
</dbReference>
<evidence type="ECO:0000256" key="2">
    <source>
        <dbReference type="ARBA" id="ARBA00023002"/>
    </source>
</evidence>
<evidence type="ECO:0000313" key="6">
    <source>
        <dbReference type="Proteomes" id="UP000008210"/>
    </source>
</evidence>
<dbReference type="SUPFAM" id="SSF53720">
    <property type="entry name" value="ALDH-like"/>
    <property type="match status" value="1"/>
</dbReference>
<dbReference type="InterPro" id="IPR016163">
    <property type="entry name" value="Ald_DH_C"/>
</dbReference>
<dbReference type="Pfam" id="PF00171">
    <property type="entry name" value="Aldedh"/>
    <property type="match status" value="1"/>
</dbReference>
<proteinExistence type="inferred from homology"/>
<dbReference type="Gene3D" id="3.40.309.10">
    <property type="entry name" value="Aldehyde Dehydrogenase, Chain A, domain 2"/>
    <property type="match status" value="1"/>
</dbReference>
<dbReference type="EC" id="1.2.1.28" evidence="5"/>
<evidence type="ECO:0000256" key="3">
    <source>
        <dbReference type="ARBA" id="ARBA00023027"/>
    </source>
</evidence>
<keyword evidence="6" id="KW-1185">Reference proteome</keyword>
<dbReference type="Proteomes" id="UP000008210">
    <property type="component" value="Chromosome 1"/>
</dbReference>
<dbReference type="eggNOG" id="COG1012">
    <property type="taxonomic scope" value="Bacteria"/>
</dbReference>
<dbReference type="GO" id="GO:0018479">
    <property type="term" value="F:benzaldehyde dehydrogenase (NAD+) activity"/>
    <property type="evidence" value="ECO:0007669"/>
    <property type="project" value="UniProtKB-EC"/>
</dbReference>
<comment type="similarity">
    <text evidence="1">Belongs to the aldehyde dehydrogenase family.</text>
</comment>
<dbReference type="PROSITE" id="PS00070">
    <property type="entry name" value="ALDEHYDE_DEHYDR_CYS"/>
    <property type="match status" value="1"/>
</dbReference>
<dbReference type="EMBL" id="AM260479">
    <property type="protein sequence ID" value="CAJ92885.1"/>
    <property type="molecule type" value="Genomic_DNA"/>
</dbReference>
<protein>
    <submittedName>
        <fullName evidence="5">Benzaldehyde dehydrogenase [NAD+]</fullName>
        <ecNumber evidence="5">1.2.1.28</ecNumber>
    </submittedName>
</protein>
<accession>Q0KAT6</accession>
<dbReference type="InterPro" id="IPR016160">
    <property type="entry name" value="Ald_DH_CS_CYS"/>
</dbReference>
<dbReference type="InterPro" id="IPR015590">
    <property type="entry name" value="Aldehyde_DH_dom"/>
</dbReference>
<gene>
    <name evidence="5" type="ordered locus">H16_A1772</name>
</gene>
<organism evidence="5 6">
    <name type="scientific">Cupriavidus necator (strain ATCC 17699 / DSM 428 / KCTC 22496 / NCIMB 10442 / H16 / Stanier 337)</name>
    <name type="common">Ralstonia eutropha</name>
    <dbReference type="NCBI Taxonomy" id="381666"/>
    <lineage>
        <taxon>Bacteria</taxon>
        <taxon>Pseudomonadati</taxon>
        <taxon>Pseudomonadota</taxon>
        <taxon>Betaproteobacteria</taxon>
        <taxon>Burkholderiales</taxon>
        <taxon>Burkholderiaceae</taxon>
        <taxon>Cupriavidus</taxon>
    </lineage>
</organism>
<sequence>MNLTHSPGLLDKSIWTDQLFTGRWQAGSFATGVIEPATGRELGRIGMADASMIASSAEAAAKALPGWANLHYEERAGVLRRAVRVAETHFDEIVGWIVREGGSTRAKAAFETTITIKVLQEAAGLPSRSAGEVLPSVPGRLSLARRRPLGVVGVISPFNFPLYLAMRAAALALALGNAVVLKPDHRTAVCGGFVVARLFELAGLPACALHVLPGDGAAGAALTADPNVAMIQFTGSTAAGRKVGEAAGRHLKKVSLELGGKNSLIILDDADLDLAVANTAWGSFLHQGQICMATDRVLVQRAIHDRFVEKLAAKAASLTVGDPVEGDVALGPLINEGQRDNVARIVAT</sequence>
<dbReference type="InterPro" id="IPR016161">
    <property type="entry name" value="Ald_DH/histidinol_DH"/>
</dbReference>
<dbReference type="PANTHER" id="PTHR42986">
    <property type="entry name" value="BENZALDEHYDE DEHYDROGENASE YFMT"/>
    <property type="match status" value="1"/>
</dbReference>
<reference evidence="5 6" key="1">
    <citation type="journal article" date="2006" name="Nat. Biotechnol.">
        <title>Genome sequence of the bioplastic-producing 'Knallgas' bacterium Ralstonia eutropha H16.</title>
        <authorList>
            <person name="Pohlmann A."/>
            <person name="Fricke W.F."/>
            <person name="Reinecke F."/>
            <person name="Kusian B."/>
            <person name="Liesegang H."/>
            <person name="Cramm R."/>
            <person name="Eitinger T."/>
            <person name="Ewering C."/>
            <person name="Potter M."/>
            <person name="Schwartz E."/>
            <person name="Strittmatter A."/>
            <person name="Voss I."/>
            <person name="Gottschalk G."/>
            <person name="Steinbuechel A."/>
            <person name="Friedrich B."/>
            <person name="Bowien B."/>
        </authorList>
    </citation>
    <scope>NUCLEOTIDE SEQUENCE [LARGE SCALE GENOMIC DNA]</scope>
    <source>
        <strain evidence="6">ATCC 17699 / DSM 428 / KCTC 22496 / NCIMB 10442 / H16 / Stanier 337</strain>
    </source>
</reference>
<dbReference type="Gene3D" id="3.40.605.10">
    <property type="entry name" value="Aldehyde Dehydrogenase, Chain A, domain 1"/>
    <property type="match status" value="1"/>
</dbReference>